<dbReference type="CDD" id="cd24003">
    <property type="entry name" value="ASKHA_NBD_GDA1_CD39_NTPase"/>
    <property type="match status" value="1"/>
</dbReference>
<evidence type="ECO:0000256" key="3">
    <source>
        <dbReference type="PIRSR" id="PIRSR600407-1"/>
    </source>
</evidence>
<evidence type="ECO:0000313" key="7">
    <source>
        <dbReference type="EMBL" id="RDB20401.1"/>
    </source>
</evidence>
<name>A0A369JE42_HYPMA</name>
<evidence type="ECO:0000256" key="1">
    <source>
        <dbReference type="ARBA" id="ARBA00009283"/>
    </source>
</evidence>
<dbReference type="GO" id="GO:0004382">
    <property type="term" value="F:GDP phosphatase activity"/>
    <property type="evidence" value="ECO:0007669"/>
    <property type="project" value="TreeGrafter"/>
</dbReference>
<dbReference type="GO" id="GO:0016020">
    <property type="term" value="C:membrane"/>
    <property type="evidence" value="ECO:0007669"/>
    <property type="project" value="TreeGrafter"/>
</dbReference>
<dbReference type="PANTHER" id="PTHR11782">
    <property type="entry name" value="ADENOSINE/GUANOSINE DIPHOSPHATASE"/>
    <property type="match status" value="1"/>
</dbReference>
<dbReference type="PROSITE" id="PS01238">
    <property type="entry name" value="GDA1_CD39_NTPASE"/>
    <property type="match status" value="1"/>
</dbReference>
<dbReference type="GO" id="GO:0017111">
    <property type="term" value="F:ribonucleoside triphosphate phosphatase activity"/>
    <property type="evidence" value="ECO:0007669"/>
    <property type="project" value="TreeGrafter"/>
</dbReference>
<dbReference type="PANTHER" id="PTHR11782:SF121">
    <property type="entry name" value="NUCLEOSIDE-DIPHOSPHATASE MIG-23"/>
    <property type="match status" value="1"/>
</dbReference>
<dbReference type="GO" id="GO:0005524">
    <property type="term" value="F:ATP binding"/>
    <property type="evidence" value="ECO:0007669"/>
    <property type="project" value="UniProtKB-KW"/>
</dbReference>
<keyword evidence="4" id="KW-0547">Nucleotide-binding</keyword>
<gene>
    <name evidence="7" type="primary">ynd1</name>
    <name evidence="7" type="ORF">Hypma_012543</name>
</gene>
<keyword evidence="6" id="KW-1133">Transmembrane helix</keyword>
<keyword evidence="6" id="KW-0472">Membrane</keyword>
<dbReference type="GO" id="GO:0005794">
    <property type="term" value="C:Golgi apparatus"/>
    <property type="evidence" value="ECO:0007669"/>
    <property type="project" value="TreeGrafter"/>
</dbReference>
<evidence type="ECO:0000313" key="8">
    <source>
        <dbReference type="Proteomes" id="UP000076154"/>
    </source>
</evidence>
<evidence type="ECO:0000256" key="2">
    <source>
        <dbReference type="ARBA" id="ARBA00022801"/>
    </source>
</evidence>
<dbReference type="Gene3D" id="3.30.420.150">
    <property type="entry name" value="Exopolyphosphatase. Domain 2"/>
    <property type="match status" value="1"/>
</dbReference>
<dbReference type="AlphaFoldDB" id="A0A369JE42"/>
<comment type="similarity">
    <text evidence="1 5">Belongs to the GDA1/CD39 NTPase family.</text>
</comment>
<dbReference type="GO" id="GO:0045134">
    <property type="term" value="F:UDP phosphatase activity"/>
    <property type="evidence" value="ECO:0007669"/>
    <property type="project" value="TreeGrafter"/>
</dbReference>
<protein>
    <submittedName>
        <fullName evidence="7">Golgi apyrase</fullName>
    </submittedName>
</protein>
<dbReference type="Proteomes" id="UP000076154">
    <property type="component" value="Unassembled WGS sequence"/>
</dbReference>
<organism evidence="7 8">
    <name type="scientific">Hypsizygus marmoreus</name>
    <name type="common">White beech mushroom</name>
    <name type="synonym">Agaricus marmoreus</name>
    <dbReference type="NCBI Taxonomy" id="39966"/>
    <lineage>
        <taxon>Eukaryota</taxon>
        <taxon>Fungi</taxon>
        <taxon>Dikarya</taxon>
        <taxon>Basidiomycota</taxon>
        <taxon>Agaricomycotina</taxon>
        <taxon>Agaricomycetes</taxon>
        <taxon>Agaricomycetidae</taxon>
        <taxon>Agaricales</taxon>
        <taxon>Tricholomatineae</taxon>
        <taxon>Lyophyllaceae</taxon>
        <taxon>Hypsizygus</taxon>
    </lineage>
</organism>
<evidence type="ECO:0000256" key="6">
    <source>
        <dbReference type="SAM" id="Phobius"/>
    </source>
</evidence>
<dbReference type="Gene3D" id="3.30.420.40">
    <property type="match status" value="1"/>
</dbReference>
<keyword evidence="2 5" id="KW-0378">Hydrolase</keyword>
<feature type="active site" description="Proton acceptor" evidence="3">
    <location>
        <position position="174"/>
    </location>
</feature>
<dbReference type="OrthoDB" id="2959459at2759"/>
<keyword evidence="4" id="KW-0067">ATP-binding</keyword>
<reference evidence="7" key="1">
    <citation type="submission" date="2018-04" db="EMBL/GenBank/DDBJ databases">
        <title>Whole genome sequencing of Hypsizygus marmoreus.</title>
        <authorList>
            <person name="Choi I.-G."/>
            <person name="Min B."/>
            <person name="Kim J.-G."/>
            <person name="Kim S."/>
            <person name="Oh Y.-L."/>
            <person name="Kong W.-S."/>
            <person name="Park H."/>
            <person name="Jeong J."/>
            <person name="Song E.-S."/>
        </authorList>
    </citation>
    <scope>NUCLEOTIDE SEQUENCE [LARGE SCALE GENOMIC DNA]</scope>
    <source>
        <strain evidence="7">51987-8</strain>
    </source>
</reference>
<proteinExistence type="inferred from homology"/>
<dbReference type="Pfam" id="PF01150">
    <property type="entry name" value="GDA1_CD39"/>
    <property type="match status" value="1"/>
</dbReference>
<feature type="transmembrane region" description="Helical" evidence="6">
    <location>
        <begin position="506"/>
        <end position="525"/>
    </location>
</feature>
<dbReference type="GO" id="GO:0046036">
    <property type="term" value="P:CTP metabolic process"/>
    <property type="evidence" value="ECO:0007669"/>
    <property type="project" value="TreeGrafter"/>
</dbReference>
<keyword evidence="6" id="KW-0812">Transmembrane</keyword>
<accession>A0A369JE42</accession>
<dbReference type="STRING" id="39966.A0A369JE42"/>
<sequence>MTLVTLHHVEPAINAPRKTATTTSAFPAPTSIPLIKYGVVIDAGSSGSRIFVYRWETVADEEPLKIVKIFPSTPADEHRAVVEGGIQTKGASQATMDEYLTPLLLSAKEFLQSQDPPPRDVPIYLLATGGMRSLKTQDQGPILDFAHTVISSYSSTFHIGTRATTTRVITGELEGLYGWVALNYGRYASEPIVGLQEMGGASIQIAFRDVSGRIDDMTRVCLLSAPEGHSVYSATWDGFGADTMRGNLLQLLSNEAGLERWVIDNPCLPRGEVGKPFGNPPRWSVGTGDFAACLKITKRLLEMGSKVHEGIPSYPDIKPSTNHFLGVSNYWYTYQFFGNWGGYDLGRVYDRQRFEAAAAKYCSHTWGELDVKVDKYVEAKCFNAAWMLTLLHDHEHGFGLEMTKYETWRGLFRFPTTPVLASRSSWTMGAIALVARHGGLKFCPDDDEEMLALSYNTSTYGQSSPLVVPHIDVGVPPSTVPSVQEVEVPSSHVIASILNPIGSAPLVVNVALLVVLIVSMVVISYRRLYHSRPSAVPSVYNAILEEEMFDAEEQQVLFGGRPAFVRSGEVKIIPCA</sequence>
<dbReference type="EMBL" id="LUEZ02000068">
    <property type="protein sequence ID" value="RDB20401.1"/>
    <property type="molecule type" value="Genomic_DNA"/>
</dbReference>
<keyword evidence="8" id="KW-1185">Reference proteome</keyword>
<dbReference type="GO" id="GO:0006256">
    <property type="term" value="P:UDP catabolic process"/>
    <property type="evidence" value="ECO:0007669"/>
    <property type="project" value="TreeGrafter"/>
</dbReference>
<feature type="binding site" evidence="4">
    <location>
        <begin position="200"/>
        <end position="204"/>
    </location>
    <ligand>
        <name>ATP</name>
        <dbReference type="ChEBI" id="CHEBI:30616"/>
    </ligand>
</feature>
<dbReference type="InParanoid" id="A0A369JE42"/>
<dbReference type="InterPro" id="IPR000407">
    <property type="entry name" value="GDA1_CD39_NTPase"/>
</dbReference>
<evidence type="ECO:0000256" key="4">
    <source>
        <dbReference type="PIRSR" id="PIRSR600407-2"/>
    </source>
</evidence>
<evidence type="ECO:0000256" key="5">
    <source>
        <dbReference type="RuleBase" id="RU003833"/>
    </source>
</evidence>
<comment type="caution">
    <text evidence="7">The sequence shown here is derived from an EMBL/GenBank/DDBJ whole genome shotgun (WGS) entry which is preliminary data.</text>
</comment>